<evidence type="ECO:0000313" key="3">
    <source>
        <dbReference type="EMBL" id="MFC3227126.1"/>
    </source>
</evidence>
<accession>A0ABV7KXU9</accession>
<dbReference type="PANTHER" id="PTHR35561">
    <property type="entry name" value="RNA 2',3'-CYCLIC PHOSPHODIESTERASE"/>
    <property type="match status" value="1"/>
</dbReference>
<feature type="active site" description="Proton acceptor" evidence="2">
    <location>
        <position position="121"/>
    </location>
</feature>
<dbReference type="Pfam" id="PF13563">
    <property type="entry name" value="2_5_RNA_ligase2"/>
    <property type="match status" value="1"/>
</dbReference>
<comment type="catalytic activity">
    <reaction evidence="2">
        <text>a 3'-end 2',3'-cyclophospho-ribonucleotide-RNA + H2O = a 3'-end 2'-phospho-ribonucleotide-RNA + H(+)</text>
        <dbReference type="Rhea" id="RHEA:11828"/>
        <dbReference type="Rhea" id="RHEA-COMP:10464"/>
        <dbReference type="Rhea" id="RHEA-COMP:17353"/>
        <dbReference type="ChEBI" id="CHEBI:15377"/>
        <dbReference type="ChEBI" id="CHEBI:15378"/>
        <dbReference type="ChEBI" id="CHEBI:83064"/>
        <dbReference type="ChEBI" id="CHEBI:173113"/>
        <dbReference type="EC" id="3.1.4.58"/>
    </reaction>
</comment>
<name>A0ABV7KXU9_9PROT</name>
<comment type="function">
    <text evidence="2">Hydrolyzes RNA 2',3'-cyclic phosphodiester to an RNA 2'-phosphomonoester.</text>
</comment>
<evidence type="ECO:0000256" key="2">
    <source>
        <dbReference type="HAMAP-Rule" id="MF_01940"/>
    </source>
</evidence>
<sequence length="214" mass="23995">MIRLFTAIALPDRVKQNLMLYSGGLSGARWQREDQLHLTLRFIGEVDERLADDIVYALAAIRSPAFDVTIAELGTFGEKKRPRILWAGVRGNPSLMHLRAKIDTALARVGVPPETRKYHPHVTLAKLDRGAPANRLGEYLARNNTLSLMPFEADRFHLFSSQLSQSGAIYRIEESFDLAGGSGAAEDEEEDDDLAEFDDFHDEEAWYGYASADR</sequence>
<dbReference type="PANTHER" id="PTHR35561:SF1">
    <property type="entry name" value="RNA 2',3'-CYCLIC PHOSPHODIESTERASE"/>
    <property type="match status" value="1"/>
</dbReference>
<dbReference type="Gene3D" id="3.90.1140.10">
    <property type="entry name" value="Cyclic phosphodiesterase"/>
    <property type="match status" value="1"/>
</dbReference>
<feature type="short sequence motif" description="HXTX 1" evidence="2">
    <location>
        <begin position="37"/>
        <end position="40"/>
    </location>
</feature>
<dbReference type="EC" id="3.1.4.58" evidence="2"/>
<organism evidence="3 4">
    <name type="scientific">Marinibaculum pumilum</name>
    <dbReference type="NCBI Taxonomy" id="1766165"/>
    <lineage>
        <taxon>Bacteria</taxon>
        <taxon>Pseudomonadati</taxon>
        <taxon>Pseudomonadota</taxon>
        <taxon>Alphaproteobacteria</taxon>
        <taxon>Rhodospirillales</taxon>
        <taxon>Rhodospirillaceae</taxon>
        <taxon>Marinibaculum</taxon>
    </lineage>
</organism>
<dbReference type="HAMAP" id="MF_01940">
    <property type="entry name" value="RNA_CPDase"/>
    <property type="match status" value="1"/>
</dbReference>
<evidence type="ECO:0000256" key="1">
    <source>
        <dbReference type="ARBA" id="ARBA00022801"/>
    </source>
</evidence>
<dbReference type="SUPFAM" id="SSF55144">
    <property type="entry name" value="LigT-like"/>
    <property type="match status" value="1"/>
</dbReference>
<dbReference type="InterPro" id="IPR009097">
    <property type="entry name" value="Cyclic_Pdiesterase"/>
</dbReference>
<feature type="short sequence motif" description="HXTX 2" evidence="2">
    <location>
        <begin position="121"/>
        <end position="124"/>
    </location>
</feature>
<protein>
    <recommendedName>
        <fullName evidence="2">RNA 2',3'-cyclic phosphodiesterase</fullName>
        <shortName evidence="2">RNA 2',3'-CPDase</shortName>
        <ecNumber evidence="2">3.1.4.58</ecNumber>
    </recommendedName>
</protein>
<comment type="caution">
    <text evidence="3">The sequence shown here is derived from an EMBL/GenBank/DDBJ whole genome shotgun (WGS) entry which is preliminary data.</text>
</comment>
<evidence type="ECO:0000313" key="4">
    <source>
        <dbReference type="Proteomes" id="UP001595528"/>
    </source>
</evidence>
<dbReference type="Proteomes" id="UP001595528">
    <property type="component" value="Unassembled WGS sequence"/>
</dbReference>
<gene>
    <name evidence="3" type="primary">thpR</name>
    <name evidence="3" type="ORF">ACFOGJ_07800</name>
</gene>
<dbReference type="RefSeq" id="WP_379899289.1">
    <property type="nucleotide sequence ID" value="NZ_JBHRTR010000020.1"/>
</dbReference>
<comment type="similarity">
    <text evidence="2">Belongs to the 2H phosphoesterase superfamily. ThpR family.</text>
</comment>
<dbReference type="NCBIfam" id="TIGR02258">
    <property type="entry name" value="2_5_ligase"/>
    <property type="match status" value="1"/>
</dbReference>
<dbReference type="InterPro" id="IPR004175">
    <property type="entry name" value="RNA_CPDase"/>
</dbReference>
<keyword evidence="4" id="KW-1185">Reference proteome</keyword>
<proteinExistence type="inferred from homology"/>
<feature type="active site" description="Proton donor" evidence="2">
    <location>
        <position position="37"/>
    </location>
</feature>
<dbReference type="EMBL" id="JBHRTR010000020">
    <property type="protein sequence ID" value="MFC3227126.1"/>
    <property type="molecule type" value="Genomic_DNA"/>
</dbReference>
<reference evidence="4" key="1">
    <citation type="journal article" date="2019" name="Int. J. Syst. Evol. Microbiol.">
        <title>The Global Catalogue of Microorganisms (GCM) 10K type strain sequencing project: providing services to taxonomists for standard genome sequencing and annotation.</title>
        <authorList>
            <consortium name="The Broad Institute Genomics Platform"/>
            <consortium name="The Broad Institute Genome Sequencing Center for Infectious Disease"/>
            <person name="Wu L."/>
            <person name="Ma J."/>
        </authorList>
    </citation>
    <scope>NUCLEOTIDE SEQUENCE [LARGE SCALE GENOMIC DNA]</scope>
    <source>
        <strain evidence="4">KCTC 42964</strain>
    </source>
</reference>
<keyword evidence="1 2" id="KW-0378">Hydrolase</keyword>